<organism evidence="1 2">
    <name type="scientific">Leptospira terpstrae serovar Hualin str. LT 11-33 = ATCC 700639</name>
    <dbReference type="NCBI Taxonomy" id="1257025"/>
    <lineage>
        <taxon>Bacteria</taxon>
        <taxon>Pseudomonadati</taxon>
        <taxon>Spirochaetota</taxon>
        <taxon>Spirochaetia</taxon>
        <taxon>Leptospirales</taxon>
        <taxon>Leptospiraceae</taxon>
        <taxon>Leptospira</taxon>
    </lineage>
</organism>
<keyword evidence="2" id="KW-1185">Reference proteome</keyword>
<protein>
    <submittedName>
        <fullName evidence="1">Uncharacterized protein</fullName>
    </submittedName>
</protein>
<sequence>MGGEDYEFGSKENSLVMGGLLPEFSFYMRVILKKESHTAIPSDSS</sequence>
<name>N1VMJ1_9LEPT</name>
<reference evidence="1" key="1">
    <citation type="submission" date="2013-03" db="EMBL/GenBank/DDBJ databases">
        <authorList>
            <person name="Harkins D.M."/>
            <person name="Durkin A.S."/>
            <person name="Brinkac L.M."/>
            <person name="Haft D.H."/>
            <person name="Selengut J.D."/>
            <person name="Sanka R."/>
            <person name="DePew J."/>
            <person name="Purushe J."/>
            <person name="Hartskeerl R.A."/>
            <person name="Ahmed A."/>
            <person name="van der Linden H."/>
            <person name="Goris M.G.A."/>
            <person name="Vinetz J.M."/>
            <person name="Sutton G.G."/>
            <person name="Nierman W.C."/>
            <person name="Fouts D.E."/>
        </authorList>
    </citation>
    <scope>NUCLEOTIDE SEQUENCE [LARGE SCALE GENOMIC DNA]</scope>
    <source>
        <strain evidence="1">LT 11-33</strain>
    </source>
</reference>
<dbReference type="STRING" id="1257025.LEP1GSC203_0680"/>
<evidence type="ECO:0000313" key="2">
    <source>
        <dbReference type="Proteomes" id="UP000012371"/>
    </source>
</evidence>
<dbReference type="AlphaFoldDB" id="N1VMJ1"/>
<gene>
    <name evidence="1" type="ORF">LEP1GSC203_0680</name>
</gene>
<dbReference type="Proteomes" id="UP000012371">
    <property type="component" value="Unassembled WGS sequence"/>
</dbReference>
<accession>N1VMJ1</accession>
<comment type="caution">
    <text evidence="1">The sequence shown here is derived from an EMBL/GenBank/DDBJ whole genome shotgun (WGS) entry which is preliminary data.</text>
</comment>
<evidence type="ECO:0000313" key="1">
    <source>
        <dbReference type="EMBL" id="EMY60894.1"/>
    </source>
</evidence>
<dbReference type="EMBL" id="AOGW02000011">
    <property type="protein sequence ID" value="EMY60894.1"/>
    <property type="molecule type" value="Genomic_DNA"/>
</dbReference>
<proteinExistence type="predicted"/>